<reference evidence="1" key="1">
    <citation type="journal article" date="2021" name="Proc. Natl. Acad. Sci. U.S.A.">
        <title>A Catalog of Tens of Thousands of Viruses from Human Metagenomes Reveals Hidden Associations with Chronic Diseases.</title>
        <authorList>
            <person name="Tisza M.J."/>
            <person name="Buck C.B."/>
        </authorList>
    </citation>
    <scope>NUCLEOTIDE SEQUENCE</scope>
    <source>
        <strain evidence="1">CtkfK18</strain>
    </source>
</reference>
<accession>A0A8S5VH64</accession>
<dbReference type="EMBL" id="BK016265">
    <property type="protein sequence ID" value="DAG06052.1"/>
    <property type="molecule type" value="Genomic_DNA"/>
</dbReference>
<protein>
    <submittedName>
        <fullName evidence="1">Uncharacterized protein</fullName>
    </submittedName>
</protein>
<sequence>MGNLTFNWKIVMVHLLIGSLVTKARAMSIMNQDNFVNGVEIYYTDPEVIDKSGRYGSYSLIVIIDKKKATTLLDMLTGSRQAILSKLQEIHTSIQNSRLAVVPATDLSNEFRTNLQLNTQEAANSDPTKLMVFNEINNFYNASGMYSTNGNPLKSVGSIIESDMNNCMNTISTISNRFGNDPALTLEYINSAMTDVDDGALEKGVISYYSGFEIRPQLVMDQYNQISWNLVTKPGYTLMRAVKDDTAYSNIG</sequence>
<organism evidence="1">
    <name type="scientific">Myoviridae sp. ctkfK18</name>
    <dbReference type="NCBI Taxonomy" id="2825165"/>
    <lineage>
        <taxon>Viruses</taxon>
        <taxon>Duplodnaviria</taxon>
        <taxon>Heunggongvirae</taxon>
        <taxon>Uroviricota</taxon>
        <taxon>Caudoviricetes</taxon>
    </lineage>
</organism>
<proteinExistence type="predicted"/>
<evidence type="ECO:0000313" key="1">
    <source>
        <dbReference type="EMBL" id="DAG06052.1"/>
    </source>
</evidence>
<name>A0A8S5VH64_9CAUD</name>